<evidence type="ECO:0000313" key="4">
    <source>
        <dbReference type="Proteomes" id="UP000009022"/>
    </source>
</evidence>
<dbReference type="OMA" id="IGTMSEQ"/>
<protein>
    <recommendedName>
        <fullName evidence="2">Brix domain-containing protein</fullName>
    </recommendedName>
</protein>
<reference evidence="3 4" key="1">
    <citation type="journal article" date="2008" name="Nature">
        <title>The Trichoplax genome and the nature of placozoans.</title>
        <authorList>
            <person name="Srivastava M."/>
            <person name="Begovic E."/>
            <person name="Chapman J."/>
            <person name="Putnam N.H."/>
            <person name="Hellsten U."/>
            <person name="Kawashima T."/>
            <person name="Kuo A."/>
            <person name="Mitros T."/>
            <person name="Salamov A."/>
            <person name="Carpenter M.L."/>
            <person name="Signorovitch A.Y."/>
            <person name="Moreno M.A."/>
            <person name="Kamm K."/>
            <person name="Grimwood J."/>
            <person name="Schmutz J."/>
            <person name="Shapiro H."/>
            <person name="Grigoriev I.V."/>
            <person name="Buss L.W."/>
            <person name="Schierwater B."/>
            <person name="Dellaporta S.L."/>
            <person name="Rokhsar D.S."/>
        </authorList>
    </citation>
    <scope>NUCLEOTIDE SEQUENCE [LARGE SCALE GENOMIC DNA]</scope>
    <source>
        <strain evidence="3 4">Grell-BS-1999</strain>
    </source>
</reference>
<proteinExistence type="predicted"/>
<organism evidence="3 4">
    <name type="scientific">Trichoplax adhaerens</name>
    <name type="common">Trichoplax reptans</name>
    <dbReference type="NCBI Taxonomy" id="10228"/>
    <lineage>
        <taxon>Eukaryota</taxon>
        <taxon>Metazoa</taxon>
        <taxon>Placozoa</taxon>
        <taxon>Uniplacotomia</taxon>
        <taxon>Trichoplacea</taxon>
        <taxon>Trichoplacidae</taxon>
        <taxon>Trichoplax</taxon>
    </lineage>
</organism>
<dbReference type="HOGENOM" id="CLU_040063_2_0_1"/>
<name>B3RUU5_TRIAD</name>
<feature type="domain" description="Brix" evidence="2">
    <location>
        <begin position="83"/>
        <end position="263"/>
    </location>
</feature>
<feature type="transmembrane region" description="Helical" evidence="1">
    <location>
        <begin position="254"/>
        <end position="274"/>
    </location>
</feature>
<evidence type="ECO:0000259" key="2">
    <source>
        <dbReference type="PROSITE" id="PS50833"/>
    </source>
</evidence>
<dbReference type="PANTHER" id="PTHR22734">
    <property type="entry name" value="U3 SMALL NUCLEOLAR RIBONUCLEOPROTEIN PROTEIN IMP4"/>
    <property type="match status" value="1"/>
</dbReference>
<keyword evidence="1" id="KW-0472">Membrane</keyword>
<dbReference type="eggNOG" id="KOG2781">
    <property type="taxonomic scope" value="Eukaryota"/>
</dbReference>
<dbReference type="GO" id="GO:0030515">
    <property type="term" value="F:snoRNA binding"/>
    <property type="evidence" value="ECO:0000318"/>
    <property type="project" value="GO_Central"/>
</dbReference>
<dbReference type="GO" id="GO:0005654">
    <property type="term" value="C:nucleoplasm"/>
    <property type="evidence" value="ECO:0007669"/>
    <property type="project" value="UniProtKB-ARBA"/>
</dbReference>
<evidence type="ECO:0000313" key="3">
    <source>
        <dbReference type="EMBL" id="EDV25885.1"/>
    </source>
</evidence>
<dbReference type="RefSeq" id="XP_002111918.1">
    <property type="nucleotide sequence ID" value="XM_002111882.1"/>
</dbReference>
<dbReference type="InterPro" id="IPR044281">
    <property type="entry name" value="IMP4/RPF1"/>
</dbReference>
<keyword evidence="1" id="KW-0812">Transmembrane</keyword>
<keyword evidence="4" id="KW-1185">Reference proteome</keyword>
<dbReference type="InParanoid" id="B3RUU5"/>
<dbReference type="STRING" id="10228.B3RUU5"/>
<dbReference type="OrthoDB" id="10253204at2759"/>
<dbReference type="InterPro" id="IPR007109">
    <property type="entry name" value="Brix"/>
</dbReference>
<dbReference type="GeneID" id="6752629"/>
<dbReference type="GO" id="GO:0042134">
    <property type="term" value="F:rRNA primary transcript binding"/>
    <property type="evidence" value="ECO:0007669"/>
    <property type="project" value="InterPro"/>
</dbReference>
<dbReference type="PROSITE" id="PS50833">
    <property type="entry name" value="BRIX"/>
    <property type="match status" value="1"/>
</dbReference>
<dbReference type="GO" id="GO:0006364">
    <property type="term" value="P:rRNA processing"/>
    <property type="evidence" value="ECO:0000318"/>
    <property type="project" value="GO_Central"/>
</dbReference>
<evidence type="ECO:0000256" key="1">
    <source>
        <dbReference type="SAM" id="Phobius"/>
    </source>
</evidence>
<dbReference type="EMBL" id="DS985244">
    <property type="protein sequence ID" value="EDV25885.1"/>
    <property type="molecule type" value="Genomic_DNA"/>
</dbReference>
<dbReference type="Proteomes" id="UP000009022">
    <property type="component" value="Unassembled WGS sequence"/>
</dbReference>
<dbReference type="GO" id="GO:0042274">
    <property type="term" value="P:ribosomal small subunit biogenesis"/>
    <property type="evidence" value="ECO:0007669"/>
    <property type="project" value="UniProtKB-ARBA"/>
</dbReference>
<dbReference type="GO" id="GO:0034457">
    <property type="term" value="C:Mpp10 complex"/>
    <property type="evidence" value="ECO:0000318"/>
    <property type="project" value="GO_Central"/>
</dbReference>
<gene>
    <name evidence="3" type="ORF">TRIADDRAFT_55417</name>
</gene>
<sequence>MLRRQVRERKEYIYRKAKEEQERTIHEKKKKLKAAIDSGKPIPTELRKEEAELRKELEFDDRNTDKYIEDRDDEYKWAGVNDPSIMITTSHEPSSKLKQFAKEMKLIFPNCQRMNRGNHVLSELIQACRANNVTDLIIVHEHRGQPDGMIVSHLPYGPTAYFTLSNVVMRHDIENIGPMSEAYPHLIFHKFSSKLGLRVKNILRYLFPVPKESTRRIITFANDDDFISFRHHVYKRAEGNIELMEVGPRFEMKLLNNCAFLGFFIVFAIRLGTIDEENTADVEWKIRPYLNTAKKRKWLESSDS</sequence>
<dbReference type="PANTHER" id="PTHR22734:SF2">
    <property type="entry name" value="U3 SMALL NUCLEOLAR RIBONUCLEOPROTEIN PROTEIN IMP4"/>
    <property type="match status" value="1"/>
</dbReference>
<dbReference type="Pfam" id="PF04427">
    <property type="entry name" value="Brix"/>
    <property type="match status" value="1"/>
</dbReference>
<dbReference type="GO" id="GO:0005730">
    <property type="term" value="C:nucleolus"/>
    <property type="evidence" value="ECO:0000318"/>
    <property type="project" value="GO_Central"/>
</dbReference>
<keyword evidence="1" id="KW-1133">Transmembrane helix</keyword>
<dbReference type="FunFam" id="3.40.50.10480:FF:000001">
    <property type="entry name" value="IMP4, U3 small nucleolar ribonucleoprotein"/>
    <property type="match status" value="1"/>
</dbReference>
<dbReference type="SUPFAM" id="SSF52954">
    <property type="entry name" value="Class II aaRS ABD-related"/>
    <property type="match status" value="1"/>
</dbReference>
<dbReference type="SMART" id="SM00879">
    <property type="entry name" value="Brix"/>
    <property type="match status" value="1"/>
</dbReference>
<dbReference type="AlphaFoldDB" id="B3RUU5"/>
<accession>B3RUU5</accession>
<dbReference type="Gene3D" id="3.40.50.10480">
    <property type="entry name" value="Probable brix-domain ribosomal biogenesis protein"/>
    <property type="match status" value="1"/>
</dbReference>
<dbReference type="GO" id="GO:0032040">
    <property type="term" value="C:small-subunit processome"/>
    <property type="evidence" value="ECO:0000318"/>
    <property type="project" value="GO_Central"/>
</dbReference>
<dbReference type="PhylomeDB" id="B3RUU5"/>
<dbReference type="CTD" id="6752629"/>
<dbReference type="KEGG" id="tad:TRIADDRAFT_55417"/>
<dbReference type="FunCoup" id="B3RUU5">
    <property type="interactions" value="2073"/>
</dbReference>